<accession>A0ABR4JYS5</accession>
<dbReference type="EMBL" id="JBFXLR010000039">
    <property type="protein sequence ID" value="KAL2844961.1"/>
    <property type="molecule type" value="Genomic_DNA"/>
</dbReference>
<reference evidence="1 2" key="1">
    <citation type="submission" date="2024-07" db="EMBL/GenBank/DDBJ databases">
        <title>Section-level genome sequencing and comparative genomics of Aspergillus sections Usti and Cavernicolus.</title>
        <authorList>
            <consortium name="Lawrence Berkeley National Laboratory"/>
            <person name="Nybo J.L."/>
            <person name="Vesth T.C."/>
            <person name="Theobald S."/>
            <person name="Frisvad J.C."/>
            <person name="Larsen T.O."/>
            <person name="Kjaerboelling I."/>
            <person name="Rothschild-Mancinelli K."/>
            <person name="Lyhne E.K."/>
            <person name="Kogle M.E."/>
            <person name="Barry K."/>
            <person name="Clum A."/>
            <person name="Na H."/>
            <person name="Ledsgaard L."/>
            <person name="Lin J."/>
            <person name="Lipzen A."/>
            <person name="Kuo A."/>
            <person name="Riley R."/>
            <person name="Mondo S."/>
            <person name="LaButti K."/>
            <person name="Haridas S."/>
            <person name="Pangalinan J."/>
            <person name="Salamov A.A."/>
            <person name="Simmons B.A."/>
            <person name="Magnuson J.K."/>
            <person name="Chen J."/>
            <person name="Drula E."/>
            <person name="Henrissat B."/>
            <person name="Wiebenga A."/>
            <person name="Lubbers R.J."/>
            <person name="Gomes A.C."/>
            <person name="Macurrencykelacurrency M.R."/>
            <person name="Stajich J."/>
            <person name="Grigoriev I.V."/>
            <person name="Mortensen U.H."/>
            <person name="De vries R.P."/>
            <person name="Baker S.E."/>
            <person name="Andersen M.R."/>
        </authorList>
    </citation>
    <scope>NUCLEOTIDE SEQUENCE [LARGE SCALE GENOMIC DNA]</scope>
    <source>
        <strain evidence="1 2">CBS 756.74</strain>
    </source>
</reference>
<evidence type="ECO:0000313" key="2">
    <source>
        <dbReference type="Proteomes" id="UP001610444"/>
    </source>
</evidence>
<comment type="caution">
    <text evidence="1">The sequence shown here is derived from an EMBL/GenBank/DDBJ whole genome shotgun (WGS) entry which is preliminary data.</text>
</comment>
<organism evidence="1 2">
    <name type="scientific">Aspergillus pseudodeflectus</name>
    <dbReference type="NCBI Taxonomy" id="176178"/>
    <lineage>
        <taxon>Eukaryota</taxon>
        <taxon>Fungi</taxon>
        <taxon>Dikarya</taxon>
        <taxon>Ascomycota</taxon>
        <taxon>Pezizomycotina</taxon>
        <taxon>Eurotiomycetes</taxon>
        <taxon>Eurotiomycetidae</taxon>
        <taxon>Eurotiales</taxon>
        <taxon>Aspergillaceae</taxon>
        <taxon>Aspergillus</taxon>
        <taxon>Aspergillus subgen. Nidulantes</taxon>
    </lineage>
</organism>
<name>A0ABR4JYS5_9EURO</name>
<keyword evidence="2" id="KW-1185">Reference proteome</keyword>
<gene>
    <name evidence="1" type="ORF">BJX68DRAFT_269490</name>
</gene>
<proteinExistence type="predicted"/>
<evidence type="ECO:0000313" key="1">
    <source>
        <dbReference type="EMBL" id="KAL2844961.1"/>
    </source>
</evidence>
<protein>
    <submittedName>
        <fullName evidence="1">Uncharacterized protein</fullName>
    </submittedName>
</protein>
<dbReference type="GeneID" id="98161532"/>
<dbReference type="Proteomes" id="UP001610444">
    <property type="component" value="Unassembled WGS sequence"/>
</dbReference>
<sequence length="227" mass="25812">MTPPHRLAQYAIHESLKKVTSYHLTQSDLAKLGIHREEMKLQGKSPPLFFSPYPAAVCVPDASHITDGFPPLKDDPSSDPLALAWHLYECYGNFNFPDLCAPVSETHWDVRAAWPMRDDNLPHMVVLMYTDVVAGRALLRSEIIVVLRIMHGRLRSRSTRPHTIAPILLFSVAAPHHIRVIESYYDGERLVVRVCPSYSIAKSDHKPFCYLTRWWRGSANSQPTALF</sequence>
<dbReference type="RefSeq" id="XP_070896427.1">
    <property type="nucleotide sequence ID" value="XM_071046368.1"/>
</dbReference>